<evidence type="ECO:0000313" key="1">
    <source>
        <dbReference type="EMBL" id="OMD50367.1"/>
    </source>
</evidence>
<dbReference type="InterPro" id="IPR011992">
    <property type="entry name" value="EF-hand-dom_pair"/>
</dbReference>
<gene>
    <name evidence="1" type="ORF">BSK56_07490</name>
</gene>
<reference evidence="1 2" key="1">
    <citation type="submission" date="2016-10" db="EMBL/GenBank/DDBJ databases">
        <title>Paenibacillus species isolates.</title>
        <authorList>
            <person name="Beno S.M."/>
        </authorList>
    </citation>
    <scope>NUCLEOTIDE SEQUENCE [LARGE SCALE GENOMIC DNA]</scope>
    <source>
        <strain evidence="1 2">FSL H7-0744</strain>
    </source>
</reference>
<sequence>MRLEFSIRSLLNQLGMKHEGTIDLKESFHALYKHGHISESEFINLCRNFDKNGTGQSSVSL</sequence>
<comment type="caution">
    <text evidence="1">The sequence shown here is derived from an EMBL/GenBank/DDBJ whole genome shotgun (WGS) entry which is preliminary data.</text>
</comment>
<protein>
    <recommendedName>
        <fullName evidence="3">EF-hand domain-containing protein</fullName>
    </recommendedName>
</protein>
<name>A0ABX3HKM9_PAEBO</name>
<proteinExistence type="predicted"/>
<keyword evidence="2" id="KW-1185">Reference proteome</keyword>
<dbReference type="EMBL" id="MPTB01000007">
    <property type="protein sequence ID" value="OMD50367.1"/>
    <property type="molecule type" value="Genomic_DNA"/>
</dbReference>
<evidence type="ECO:0008006" key="3">
    <source>
        <dbReference type="Google" id="ProtNLM"/>
    </source>
</evidence>
<dbReference type="Proteomes" id="UP000187412">
    <property type="component" value="Unassembled WGS sequence"/>
</dbReference>
<evidence type="ECO:0000313" key="2">
    <source>
        <dbReference type="Proteomes" id="UP000187412"/>
    </source>
</evidence>
<organism evidence="1 2">
    <name type="scientific">Paenibacillus borealis</name>
    <dbReference type="NCBI Taxonomy" id="160799"/>
    <lineage>
        <taxon>Bacteria</taxon>
        <taxon>Bacillati</taxon>
        <taxon>Bacillota</taxon>
        <taxon>Bacilli</taxon>
        <taxon>Bacillales</taxon>
        <taxon>Paenibacillaceae</taxon>
        <taxon>Paenibacillus</taxon>
    </lineage>
</organism>
<accession>A0ABX3HKM9</accession>
<dbReference type="SUPFAM" id="SSF47473">
    <property type="entry name" value="EF-hand"/>
    <property type="match status" value="1"/>
</dbReference>